<dbReference type="GO" id="GO:0045944">
    <property type="term" value="P:positive regulation of transcription by RNA polymerase II"/>
    <property type="evidence" value="ECO:0007669"/>
    <property type="project" value="TreeGrafter"/>
</dbReference>
<keyword evidence="2 3" id="KW-0040">ANK repeat</keyword>
<dbReference type="InterPro" id="IPR011333">
    <property type="entry name" value="SKP1/BTB/POZ_sf"/>
</dbReference>
<evidence type="ECO:0000256" key="2">
    <source>
        <dbReference type="ARBA" id="ARBA00023043"/>
    </source>
</evidence>
<dbReference type="PANTHER" id="PTHR24193:SF121">
    <property type="entry name" value="ADA2A-CONTAINING COMPLEX COMPONENT 3, ISOFORM D"/>
    <property type="match status" value="1"/>
</dbReference>
<proteinExistence type="predicted"/>
<keyword evidence="7" id="KW-1185">Reference proteome</keyword>
<dbReference type="PROSITE" id="PS50088">
    <property type="entry name" value="ANK_REPEAT"/>
    <property type="match status" value="3"/>
</dbReference>
<protein>
    <recommendedName>
        <fullName evidence="5">BTB domain-containing protein</fullName>
    </recommendedName>
</protein>
<dbReference type="GO" id="GO:0005634">
    <property type="term" value="C:nucleus"/>
    <property type="evidence" value="ECO:0007669"/>
    <property type="project" value="TreeGrafter"/>
</dbReference>
<feature type="compositionally biased region" description="Basic and acidic residues" evidence="4">
    <location>
        <begin position="1129"/>
        <end position="1149"/>
    </location>
</feature>
<dbReference type="AlphaFoldDB" id="A0A6H5J7S8"/>
<dbReference type="InterPro" id="IPR002110">
    <property type="entry name" value="Ankyrin_rpt"/>
</dbReference>
<dbReference type="SMART" id="SM00248">
    <property type="entry name" value="ANK"/>
    <property type="match status" value="7"/>
</dbReference>
<name>A0A6H5J7S8_9HYME</name>
<evidence type="ECO:0000256" key="3">
    <source>
        <dbReference type="PROSITE-ProRule" id="PRU00023"/>
    </source>
</evidence>
<feature type="compositionally biased region" description="Acidic residues" evidence="4">
    <location>
        <begin position="1102"/>
        <end position="1112"/>
    </location>
</feature>
<feature type="repeat" description="ANK" evidence="3">
    <location>
        <begin position="316"/>
        <end position="344"/>
    </location>
</feature>
<dbReference type="CDD" id="cd18186">
    <property type="entry name" value="BTB_POZ_ZBTB_KLHL-like"/>
    <property type="match status" value="1"/>
</dbReference>
<evidence type="ECO:0000256" key="4">
    <source>
        <dbReference type="SAM" id="MobiDB-lite"/>
    </source>
</evidence>
<dbReference type="OrthoDB" id="6362414at2759"/>
<feature type="region of interest" description="Disordered" evidence="4">
    <location>
        <begin position="1021"/>
        <end position="1042"/>
    </location>
</feature>
<feature type="domain" description="BTB" evidence="5">
    <location>
        <begin position="787"/>
        <end position="857"/>
    </location>
</feature>
<dbReference type="Gene3D" id="1.25.40.20">
    <property type="entry name" value="Ankyrin repeat-containing domain"/>
    <property type="match status" value="2"/>
</dbReference>
<dbReference type="Proteomes" id="UP000479190">
    <property type="component" value="Unassembled WGS sequence"/>
</dbReference>
<feature type="region of interest" description="Disordered" evidence="4">
    <location>
        <begin position="626"/>
        <end position="651"/>
    </location>
</feature>
<gene>
    <name evidence="6" type="ORF">TBRA_LOCUS16178</name>
</gene>
<dbReference type="PROSITE" id="PS50097">
    <property type="entry name" value="BTB"/>
    <property type="match status" value="1"/>
</dbReference>
<evidence type="ECO:0000256" key="1">
    <source>
        <dbReference type="ARBA" id="ARBA00022737"/>
    </source>
</evidence>
<organism evidence="6 7">
    <name type="scientific">Trichogramma brassicae</name>
    <dbReference type="NCBI Taxonomy" id="86971"/>
    <lineage>
        <taxon>Eukaryota</taxon>
        <taxon>Metazoa</taxon>
        <taxon>Ecdysozoa</taxon>
        <taxon>Arthropoda</taxon>
        <taxon>Hexapoda</taxon>
        <taxon>Insecta</taxon>
        <taxon>Pterygota</taxon>
        <taxon>Neoptera</taxon>
        <taxon>Endopterygota</taxon>
        <taxon>Hymenoptera</taxon>
        <taxon>Apocrita</taxon>
        <taxon>Proctotrupomorpha</taxon>
        <taxon>Chalcidoidea</taxon>
        <taxon>Trichogrammatidae</taxon>
        <taxon>Trichogramma</taxon>
    </lineage>
</organism>
<evidence type="ECO:0000313" key="6">
    <source>
        <dbReference type="EMBL" id="CAB0044590.1"/>
    </source>
</evidence>
<feature type="repeat" description="ANK" evidence="3">
    <location>
        <begin position="241"/>
        <end position="273"/>
    </location>
</feature>
<dbReference type="PROSITE" id="PS50297">
    <property type="entry name" value="ANK_REP_REGION"/>
    <property type="match status" value="3"/>
</dbReference>
<keyword evidence="1" id="KW-0677">Repeat</keyword>
<dbReference type="GO" id="GO:0000976">
    <property type="term" value="F:transcription cis-regulatory region binding"/>
    <property type="evidence" value="ECO:0007669"/>
    <property type="project" value="TreeGrafter"/>
</dbReference>
<dbReference type="InterPro" id="IPR000210">
    <property type="entry name" value="BTB/POZ_dom"/>
</dbReference>
<feature type="compositionally biased region" description="Basic and acidic residues" evidence="4">
    <location>
        <begin position="1027"/>
        <end position="1042"/>
    </location>
</feature>
<sequence>MAEDDQKFIEKLKSIQLDVNSEIEDERFEFIRQLDCLIEYRERPLPNLRDIFSPEEIERIIKESINYSRGPVIGFVINSGYTDEPVVDEHGKLSSHRTTAIHHASEHWHFRKNEAIRELFKIYNRYDVNYVDEFGLSHFHLACKYGCKDVAEEFLPLGQDPDCLVEKTGDSALHLALVESDTEMTELLLRNGADPNLSNAEGLTALHVICRSYSDGSVAGLFFDICDDLKLTVEIDATNELGNTPLHEAVGYGSKETIELLLRRGADPNLANAEGQTPLHVMCKMYPELDGELADWFFEVNRDIGQTVRIDPKDALGRTPLQLAVASFLPRVVDVLLKRGADLSSFVFPTESHLDESFDNWALNKFLNRKLRLASGLLAAVECLERRGYELDRRDALKVMKIFAKYEFFQTAMDLNEWFRVDWDFAKEAKRTMIIPSLSLYDLVRLKPEEEDKLLAYTDYLDFTRSPVMWKLFKGHEKDYTLHLCEIMSGGFFRRWALDPFRQLIHNRLPIECCLRVGFESSISKTRKIGYSRIPDSNLNHESTTMSPAPITKAMSQLNLKDAKTNDRSSSSSSCRGAVIPIDEPITKALSKASTIEFELTEQWPSERIKLGYVVDLEASKKRPRDLDNKNFVDSGSGSSSSSSGVDVKSSDKLSDMMDSFGDDCDNDAKQIPADRLSLVFILKFYSGAHEVLHEASRKFLYRVRARALVKEGDNEFHVRFPRELEQLRESSIMNFDRQELLLPASAKPWRVVHVCLEMEREPVGDESTTLRARNARPDLYLSPFCSDVVLTHGDKLIPAHKVILASKSGYFRREFAKDKIEVTCRPTIVILSGVVKLEYVYRMLEFIYAERLDWPECEYDELYCAASKFEVDELKRLCLDRLIFDLTVASATQLYTLAWAFGLETLLATTRKYMEKNEARLVKELDYRTTLIKTLSQDSCLNALRLCAKYPEAMRDEKHEVFEFVARHYDAELRDRLSGSFFAEFPRMAHEMFEFVMRTRLGGGESERSSMIVEPLIEMPDTSSDEQSRKTQITDDSAHAPDKISSNCWRTKLQQCINLARLVVAVVVYIQHDAGEIKISKLNEIKTRKLINQIMPIDGDNHDDDDDDDNAPDVSAIGLHADASNPQQHHEKTDAGDRKKASTKVRTNDWRKRDHRTHMYFISRGTRGEKEKFGRRRRRRSAVRNRARAVLQQAHRYTYVTGRSSGFIYDDYGGGGRERARVVKFAILLRGGFHCLSLPFCLMAHV</sequence>
<evidence type="ECO:0000259" key="5">
    <source>
        <dbReference type="PROSITE" id="PS50097"/>
    </source>
</evidence>
<dbReference type="EMBL" id="CADCXV010001472">
    <property type="protein sequence ID" value="CAB0044590.1"/>
    <property type="molecule type" value="Genomic_DNA"/>
</dbReference>
<dbReference type="InterPro" id="IPR036770">
    <property type="entry name" value="Ankyrin_rpt-contain_sf"/>
</dbReference>
<feature type="compositionally biased region" description="Low complexity" evidence="4">
    <location>
        <begin position="633"/>
        <end position="648"/>
    </location>
</feature>
<accession>A0A6H5J7S8</accession>
<dbReference type="Pfam" id="PF00651">
    <property type="entry name" value="BTB"/>
    <property type="match status" value="1"/>
</dbReference>
<dbReference type="Pfam" id="PF12796">
    <property type="entry name" value="Ank_2"/>
    <property type="match status" value="1"/>
</dbReference>
<reference evidence="6 7" key="1">
    <citation type="submission" date="2020-02" db="EMBL/GenBank/DDBJ databases">
        <authorList>
            <person name="Ferguson B K."/>
        </authorList>
    </citation>
    <scope>NUCLEOTIDE SEQUENCE [LARGE SCALE GENOMIC DNA]</scope>
</reference>
<dbReference type="Gene3D" id="3.30.710.10">
    <property type="entry name" value="Potassium Channel Kv1.1, Chain A"/>
    <property type="match status" value="1"/>
</dbReference>
<dbReference type="SUPFAM" id="SSF54695">
    <property type="entry name" value="POZ domain"/>
    <property type="match status" value="1"/>
</dbReference>
<feature type="region of interest" description="Disordered" evidence="4">
    <location>
        <begin position="1098"/>
        <end position="1149"/>
    </location>
</feature>
<evidence type="ECO:0000313" key="7">
    <source>
        <dbReference type="Proteomes" id="UP000479190"/>
    </source>
</evidence>
<dbReference type="SUPFAM" id="SSF48403">
    <property type="entry name" value="Ankyrin repeat"/>
    <property type="match status" value="1"/>
</dbReference>
<feature type="repeat" description="ANK" evidence="3">
    <location>
        <begin position="168"/>
        <end position="200"/>
    </location>
</feature>
<dbReference type="PANTHER" id="PTHR24193">
    <property type="entry name" value="ANKYRIN REPEAT PROTEIN"/>
    <property type="match status" value="1"/>
</dbReference>
<dbReference type="SMART" id="SM00225">
    <property type="entry name" value="BTB"/>
    <property type="match status" value="1"/>
</dbReference>
<dbReference type="InterPro" id="IPR050663">
    <property type="entry name" value="Ankyrin-SOCS_Box"/>
</dbReference>